<evidence type="ECO:0000256" key="6">
    <source>
        <dbReference type="ARBA" id="ARBA00022475"/>
    </source>
</evidence>
<keyword evidence="8 12" id="KW-0812">Transmembrane</keyword>
<comment type="subcellular location">
    <subcellularLocation>
        <location evidence="1 12">Cell inner membrane</location>
        <topology evidence="1 12">Multi-pass membrane protein</topology>
    </subcellularLocation>
</comment>
<accession>Q8XXY8</accession>
<dbReference type="PANTHER" id="PTHR43229:SF2">
    <property type="entry name" value="NODULATION PROTEIN J"/>
    <property type="match status" value="1"/>
</dbReference>
<keyword evidence="9 12" id="KW-1133">Transmembrane helix</keyword>
<evidence type="ECO:0000256" key="1">
    <source>
        <dbReference type="ARBA" id="ARBA00004429"/>
    </source>
</evidence>
<dbReference type="KEGG" id="rso:RSc1975"/>
<dbReference type="AlphaFoldDB" id="Q8XXY8"/>
<evidence type="ECO:0000256" key="3">
    <source>
        <dbReference type="ARBA" id="ARBA00011350"/>
    </source>
</evidence>
<feature type="transmembrane region" description="Helical" evidence="12">
    <location>
        <begin position="78"/>
        <end position="102"/>
    </location>
</feature>
<feature type="transmembrane region" description="Helical" evidence="12">
    <location>
        <begin position="114"/>
        <end position="132"/>
    </location>
</feature>
<evidence type="ECO:0000256" key="10">
    <source>
        <dbReference type="ARBA" id="ARBA00023136"/>
    </source>
</evidence>
<dbReference type="Proteomes" id="UP000001436">
    <property type="component" value="Chromosome"/>
</dbReference>
<dbReference type="GO" id="GO:0140359">
    <property type="term" value="F:ABC-type transporter activity"/>
    <property type="evidence" value="ECO:0007669"/>
    <property type="project" value="InterPro"/>
</dbReference>
<dbReference type="InterPro" id="IPR047817">
    <property type="entry name" value="ABC2_TM_bact-type"/>
</dbReference>
<feature type="transmembrane region" description="Helical" evidence="12">
    <location>
        <begin position="55"/>
        <end position="72"/>
    </location>
</feature>
<keyword evidence="5" id="KW-0536">Nodulation</keyword>
<keyword evidence="7" id="KW-0997">Cell inner membrane</keyword>
<keyword evidence="6 12" id="KW-1003">Cell membrane</keyword>
<organism evidence="14 15">
    <name type="scientific">Ralstonia nicotianae (strain ATCC BAA-1114 / GMI1000)</name>
    <name type="common">Ralstonia solanacearum</name>
    <dbReference type="NCBI Taxonomy" id="267608"/>
    <lineage>
        <taxon>Bacteria</taxon>
        <taxon>Pseudomonadati</taxon>
        <taxon>Pseudomonadota</taxon>
        <taxon>Betaproteobacteria</taxon>
        <taxon>Burkholderiales</taxon>
        <taxon>Burkholderiaceae</taxon>
        <taxon>Ralstonia</taxon>
        <taxon>Ralstonia solanacearum species complex</taxon>
    </lineage>
</organism>
<dbReference type="HOGENOM" id="CLU_039483_3_1_4"/>
<comment type="similarity">
    <text evidence="2">Belongs to the ABC-2 integral membrane protein family. Lipooligosaccharide exporter (TC 3.A.1.102) subfamily.</text>
</comment>
<keyword evidence="4 12" id="KW-0813">Transport</keyword>
<sequence length="274" mass="30141">MMPSEATLTAPAQQAYPQSLLPLNFSNWRYVWLRNFMVWRKLAIPSMAGNLADPMIYLFGLGMGLGLLVGRLDGVSYIAFLAAGTVASSTMMSASFEAMYSAFSRMHVQRTWEAILYAPLTLGDVVLGELLWAASKSVLSGLAIMLVAGVLGYASMPQALLALPVVVLTGFTFACLAMNMTALAPNYDFFMFYQTLVITPMMLLSGVFFPLSQLPAPIRAVTSLLPLPHAVELIRPLMLGRTPDDILLHLGVLVLYTVVALWLCLWLLRRRMLK</sequence>
<evidence type="ECO:0000256" key="11">
    <source>
        <dbReference type="ARBA" id="ARBA00025119"/>
    </source>
</evidence>
<feature type="transmembrane region" description="Helical" evidence="12">
    <location>
        <begin position="138"/>
        <end position="154"/>
    </location>
</feature>
<dbReference type="PRINTS" id="PR00164">
    <property type="entry name" value="ABC2TRNSPORT"/>
</dbReference>
<protein>
    <recommendedName>
        <fullName evidence="12">Transport permease protein</fullName>
    </recommendedName>
</protein>
<comment type="function">
    <text evidence="11">Part of the ABC transporter complex NodIJ involved in the export of the nodulation factors (Nod factors), the bacterial signal molecules that induce symbiosis and subsequent nodulation induction. Nod factors are LCO (lipo-chitin oligosaccharide), a modified beta-1,4-linked N-acetylglucosamine oligosaccharide. This subunit encodes the transporter.</text>
</comment>
<keyword evidence="15" id="KW-1185">Reference proteome</keyword>
<dbReference type="InterPro" id="IPR000412">
    <property type="entry name" value="ABC_2_transport"/>
</dbReference>
<evidence type="ECO:0000259" key="13">
    <source>
        <dbReference type="PROSITE" id="PS51012"/>
    </source>
</evidence>
<evidence type="ECO:0000256" key="9">
    <source>
        <dbReference type="ARBA" id="ARBA00022989"/>
    </source>
</evidence>
<dbReference type="GO" id="GO:0043190">
    <property type="term" value="C:ATP-binding cassette (ABC) transporter complex"/>
    <property type="evidence" value="ECO:0007669"/>
    <property type="project" value="InterPro"/>
</dbReference>
<dbReference type="PIRSF" id="PIRSF006648">
    <property type="entry name" value="DrrB"/>
    <property type="match status" value="1"/>
</dbReference>
<dbReference type="InterPro" id="IPR013525">
    <property type="entry name" value="ABC2_TM"/>
</dbReference>
<dbReference type="EMBL" id="AL646052">
    <property type="protein sequence ID" value="CAD15677.1"/>
    <property type="molecule type" value="Genomic_DNA"/>
</dbReference>
<evidence type="ECO:0000256" key="7">
    <source>
        <dbReference type="ARBA" id="ARBA00022519"/>
    </source>
</evidence>
<feature type="domain" description="ABC transmembrane type-2" evidence="13">
    <location>
        <begin position="45"/>
        <end position="271"/>
    </location>
</feature>
<evidence type="ECO:0000256" key="4">
    <source>
        <dbReference type="ARBA" id="ARBA00022448"/>
    </source>
</evidence>
<keyword evidence="10 12" id="KW-0472">Membrane</keyword>
<evidence type="ECO:0000256" key="5">
    <source>
        <dbReference type="ARBA" id="ARBA00022458"/>
    </source>
</evidence>
<comment type="subunit">
    <text evidence="3">The complex is composed of two ATP-binding proteins (NodI) and two transmembrane proteins (NodJ).</text>
</comment>
<dbReference type="PROSITE" id="PS51012">
    <property type="entry name" value="ABC_TM2"/>
    <property type="match status" value="1"/>
</dbReference>
<feature type="transmembrane region" description="Helical" evidence="12">
    <location>
        <begin position="246"/>
        <end position="268"/>
    </location>
</feature>
<proteinExistence type="inferred from homology"/>
<evidence type="ECO:0000313" key="14">
    <source>
        <dbReference type="EMBL" id="CAD15677.1"/>
    </source>
</evidence>
<dbReference type="eggNOG" id="COG0842">
    <property type="taxonomic scope" value="Bacteria"/>
</dbReference>
<dbReference type="InterPro" id="IPR051784">
    <property type="entry name" value="Nod_factor_ABC_transporter"/>
</dbReference>
<reference evidence="14 15" key="1">
    <citation type="journal article" date="2002" name="Nature">
        <title>Genome sequence of the plant pathogen Ralstonia solanacearum.</title>
        <authorList>
            <person name="Salanoubat M."/>
            <person name="Genin S."/>
            <person name="Artiguenave F."/>
            <person name="Gouzy J."/>
            <person name="Mangenot S."/>
            <person name="Arlat M."/>
            <person name="Billault A."/>
            <person name="Brottier P."/>
            <person name="Camus J.C."/>
            <person name="Cattolico L."/>
            <person name="Chandler M."/>
            <person name="Choisne N."/>
            <person name="Claudel-Renard C."/>
            <person name="Cunnac S."/>
            <person name="Demange N."/>
            <person name="Gaspin C."/>
            <person name="Lavie M."/>
            <person name="Moisan A."/>
            <person name="Robert C."/>
            <person name="Saurin W."/>
            <person name="Schiex T."/>
            <person name="Siguier P."/>
            <person name="Thebault P."/>
            <person name="Whalen M."/>
            <person name="Wincker P."/>
            <person name="Levy M."/>
            <person name="Weissenbach J."/>
            <person name="Boucher C.A."/>
        </authorList>
    </citation>
    <scope>NUCLEOTIDE SEQUENCE [LARGE SCALE GENOMIC DNA]</scope>
    <source>
        <strain evidence="15">ATCC BAA-1114 / GMI1000</strain>
    </source>
</reference>
<dbReference type="NCBIfam" id="TIGR01291">
    <property type="entry name" value="nodJ"/>
    <property type="match status" value="1"/>
</dbReference>
<dbReference type="InterPro" id="IPR005981">
    <property type="entry name" value="ABC_transptNodJ"/>
</dbReference>
<name>Q8XXY8_RALN1</name>
<dbReference type="PANTHER" id="PTHR43229">
    <property type="entry name" value="NODULATION PROTEIN J"/>
    <property type="match status" value="1"/>
</dbReference>
<feature type="transmembrane region" description="Helical" evidence="12">
    <location>
        <begin position="161"/>
        <end position="184"/>
    </location>
</feature>
<dbReference type="EnsemblBacteria" id="CAD15677">
    <property type="protein sequence ID" value="CAD15677"/>
    <property type="gene ID" value="RSc1975"/>
</dbReference>
<evidence type="ECO:0000256" key="8">
    <source>
        <dbReference type="ARBA" id="ARBA00022692"/>
    </source>
</evidence>
<gene>
    <name evidence="14" type="ordered locus">RSc1975</name>
</gene>
<evidence type="ECO:0000256" key="2">
    <source>
        <dbReference type="ARBA" id="ARBA00008394"/>
    </source>
</evidence>
<feature type="transmembrane region" description="Helical" evidence="12">
    <location>
        <begin position="190"/>
        <end position="209"/>
    </location>
</feature>
<dbReference type="STRING" id="267608.RSc1975"/>
<evidence type="ECO:0000256" key="12">
    <source>
        <dbReference type="RuleBase" id="RU361157"/>
    </source>
</evidence>
<dbReference type="GO" id="GO:0015772">
    <property type="term" value="P:oligosaccharide transport"/>
    <property type="evidence" value="ECO:0007669"/>
    <property type="project" value="InterPro"/>
</dbReference>
<dbReference type="Pfam" id="PF01061">
    <property type="entry name" value="ABC2_membrane"/>
    <property type="match status" value="1"/>
</dbReference>
<evidence type="ECO:0000313" key="15">
    <source>
        <dbReference type="Proteomes" id="UP000001436"/>
    </source>
</evidence>